<dbReference type="GO" id="GO:0005975">
    <property type="term" value="P:carbohydrate metabolic process"/>
    <property type="evidence" value="ECO:0007669"/>
    <property type="project" value="UniProtKB-ARBA"/>
</dbReference>
<comment type="similarity">
    <text evidence="2">Belongs to the malectin family.</text>
</comment>
<dbReference type="EMBL" id="AP025739">
    <property type="protein sequence ID" value="BDI29711.1"/>
    <property type="molecule type" value="Genomic_DNA"/>
</dbReference>
<keyword evidence="13" id="KW-1185">Reference proteome</keyword>
<accession>A0A402D3R9</accession>
<dbReference type="RefSeq" id="WP_119324190.1">
    <property type="nucleotide sequence ID" value="NZ_AP025739.1"/>
</dbReference>
<dbReference type="KEGG" id="ccot:CCAX7_17620"/>
<dbReference type="GO" id="GO:0016787">
    <property type="term" value="F:hydrolase activity"/>
    <property type="evidence" value="ECO:0007669"/>
    <property type="project" value="UniProtKB-KW"/>
</dbReference>
<keyword evidence="9" id="KW-0325">Glycoprotein</keyword>
<dbReference type="Gene3D" id="3.30.379.10">
    <property type="entry name" value="Chitobiase/beta-hexosaminidase domain 2-like"/>
    <property type="match status" value="1"/>
</dbReference>
<evidence type="ECO:0000256" key="6">
    <source>
        <dbReference type="ARBA" id="ARBA00022824"/>
    </source>
</evidence>
<sequence>MTIRTSRWRQVFPAFALLAAAQAHGAAAPPIILTPPNPTRLETLAAHEALRYVYLRTGSLASVGAQEPSSGGNAIVIAPKNSPILRQAMRDSATRGAILALKPEQYLLKTITSAHGGRVLVIAGGGDIGALYGVYRFAERLGVRFYLQGDTVPDRKIAWSIPTLNETGKPLFAIRGIQPFHDFPEGPDWWSKDDYLTYISQLAKMRMNFLGLHAYPEGGPNAEPLVWLGQTKDVDAQGRASFAYPASWYTNSRETWGYSAARTKEFSGGAGALFDADIYGSDVMRGLDPWTQTPAQSVQLFHQTGDLLHDVFAEAKALGVKTCIGTETPMIAPSALQERLRAEGMDPGNPKVKRDLYEGAFRRIAARYPVDYYWLWTPEDWTWNGNTPAQFAKTTDDIQAAEDALTALGKPFQLATCGWVLGPQNDRTALDRFLPKDVPMSSINRSTGNDPVDAGYARIKDRPTWAIPWLENDPQLTGAQPWVGRMMYDAADARRLGCAGLIGIHWRTQEIAANVSALADAAWDQSYAKPSLFRAPNGQTEGVLGGRTIVSAEAVAGANPPAVYQSVRYNVDGYFLHVLNGAYTVTLKFNEPHYSEAGKRVFGVQLQGKQVLEHLDIFARAGRNHALDFDYPKILVTDGCLKIAFTREVEMPAIAGIVVQSTAAPNHPGGAGFVRRINCGGPAVAGYETDLAPVPARDDHRTAPTLAFYTDFARANFGPEIAASAGKILSKVDGMNMPKPIGWLDGPGNVAPDRQPWKLIETRYAFVDQFSALRPQIIGAGNRERFDFWRNSYRAARAMQIAGCVRGALDAAMESLKSNADPKKKKTLAAQALDLRIQLARAWDQVIALEEATVNTPGALGTIDNLETHTLRHAHFLDIHDADLAAALGRALPGSIRPSASYRGSARIIVPTLRGQAAPGERLHVRVILLGGVQNGALYWRRLGRGAFQRIPLAHVARSVYEAALPPAPSAAPALEYYVQSGAGATALRFPATAPALNQTVVIAKL</sequence>
<dbReference type="Pfam" id="PF11721">
    <property type="entry name" value="Malectin"/>
    <property type="match status" value="1"/>
</dbReference>
<evidence type="ECO:0000256" key="1">
    <source>
        <dbReference type="ARBA" id="ARBA00004115"/>
    </source>
</evidence>
<comment type="subcellular location">
    <subcellularLocation>
        <location evidence="1">Endoplasmic reticulum membrane</location>
        <topology evidence="1">Single-pass type I membrane protein</topology>
    </subcellularLocation>
</comment>
<dbReference type="PANTHER" id="PTHR13460">
    <property type="match status" value="1"/>
</dbReference>
<evidence type="ECO:0000313" key="13">
    <source>
        <dbReference type="Proteomes" id="UP000287394"/>
    </source>
</evidence>
<keyword evidence="8" id="KW-0472">Membrane</keyword>
<dbReference type="GO" id="GO:0030246">
    <property type="term" value="F:carbohydrate binding"/>
    <property type="evidence" value="ECO:0007669"/>
    <property type="project" value="InterPro"/>
</dbReference>
<evidence type="ECO:0000256" key="3">
    <source>
        <dbReference type="ARBA" id="ARBA00022692"/>
    </source>
</evidence>
<dbReference type="OrthoDB" id="1036398at2"/>
<keyword evidence="5" id="KW-0378">Hydrolase</keyword>
<dbReference type="GO" id="GO:0016020">
    <property type="term" value="C:membrane"/>
    <property type="evidence" value="ECO:0007669"/>
    <property type="project" value="TreeGrafter"/>
</dbReference>
<protein>
    <recommendedName>
        <fullName evidence="11">Malectin domain-containing protein</fullName>
    </recommendedName>
</protein>
<evidence type="ECO:0000256" key="2">
    <source>
        <dbReference type="ARBA" id="ARBA00009141"/>
    </source>
</evidence>
<evidence type="ECO:0000256" key="7">
    <source>
        <dbReference type="ARBA" id="ARBA00022989"/>
    </source>
</evidence>
<evidence type="ECO:0000256" key="10">
    <source>
        <dbReference type="ARBA" id="ARBA00023277"/>
    </source>
</evidence>
<dbReference type="Proteomes" id="UP000287394">
    <property type="component" value="Chromosome"/>
</dbReference>
<dbReference type="InterPro" id="IPR039155">
    <property type="entry name" value="MLEC"/>
</dbReference>
<dbReference type="PANTHER" id="PTHR13460:SF0">
    <property type="entry name" value="MALECTIN"/>
    <property type="match status" value="1"/>
</dbReference>
<dbReference type="InterPro" id="IPR021720">
    <property type="entry name" value="Malectin_dom"/>
</dbReference>
<name>A0A402D3R9_9BACT</name>
<evidence type="ECO:0000256" key="4">
    <source>
        <dbReference type="ARBA" id="ARBA00022729"/>
    </source>
</evidence>
<organism evidence="12 13">
    <name type="scientific">Capsulimonas corticalis</name>
    <dbReference type="NCBI Taxonomy" id="2219043"/>
    <lineage>
        <taxon>Bacteria</taxon>
        <taxon>Bacillati</taxon>
        <taxon>Armatimonadota</taxon>
        <taxon>Armatimonadia</taxon>
        <taxon>Capsulimonadales</taxon>
        <taxon>Capsulimonadaceae</taxon>
        <taxon>Capsulimonas</taxon>
    </lineage>
</organism>
<dbReference type="InterPro" id="IPR029018">
    <property type="entry name" value="Hex-like_dom2"/>
</dbReference>
<keyword evidence="3" id="KW-0812">Transmembrane</keyword>
<evidence type="ECO:0000259" key="11">
    <source>
        <dbReference type="Pfam" id="PF11721"/>
    </source>
</evidence>
<keyword evidence="10" id="KW-0119">Carbohydrate metabolism</keyword>
<dbReference type="Gene3D" id="2.60.120.430">
    <property type="entry name" value="Galactose-binding lectin"/>
    <property type="match status" value="1"/>
</dbReference>
<reference evidence="12 13" key="1">
    <citation type="journal article" date="2019" name="Int. J. Syst. Evol. Microbiol.">
        <title>Capsulimonas corticalis gen. nov., sp. nov., an aerobic capsulated bacterium, of a novel bacterial order, Capsulimonadales ord. nov., of the class Armatimonadia of the phylum Armatimonadetes.</title>
        <authorList>
            <person name="Li J."/>
            <person name="Kudo C."/>
            <person name="Tonouchi A."/>
        </authorList>
    </citation>
    <scope>NUCLEOTIDE SEQUENCE [LARGE SCALE GENOMIC DNA]</scope>
    <source>
        <strain evidence="12 13">AX-7</strain>
    </source>
</reference>
<dbReference type="AlphaFoldDB" id="A0A402D3R9"/>
<dbReference type="SUPFAM" id="SSF55545">
    <property type="entry name" value="beta-N-acetylhexosaminidase-like domain"/>
    <property type="match status" value="1"/>
</dbReference>
<evidence type="ECO:0000256" key="9">
    <source>
        <dbReference type="ARBA" id="ARBA00023180"/>
    </source>
</evidence>
<keyword evidence="4" id="KW-0732">Signal</keyword>
<evidence type="ECO:0000256" key="8">
    <source>
        <dbReference type="ARBA" id="ARBA00023136"/>
    </source>
</evidence>
<evidence type="ECO:0000256" key="5">
    <source>
        <dbReference type="ARBA" id="ARBA00022801"/>
    </source>
</evidence>
<feature type="domain" description="Malectin" evidence="11">
    <location>
        <begin position="555"/>
        <end position="647"/>
    </location>
</feature>
<keyword evidence="6" id="KW-0256">Endoplasmic reticulum</keyword>
<gene>
    <name evidence="12" type="ORF">CCAX7_17620</name>
</gene>
<keyword evidence="7" id="KW-1133">Transmembrane helix</keyword>
<proteinExistence type="inferred from homology"/>
<evidence type="ECO:0000313" key="12">
    <source>
        <dbReference type="EMBL" id="BDI29711.1"/>
    </source>
</evidence>